<name>A0A699UWW9_TANCI</name>
<comment type="caution">
    <text evidence="2">The sequence shown here is derived from an EMBL/GenBank/DDBJ whole genome shotgun (WGS) entry which is preliminary data.</text>
</comment>
<reference evidence="2" key="1">
    <citation type="journal article" date="2019" name="Sci. Rep.">
        <title>Draft genome of Tanacetum cinerariifolium, the natural source of mosquito coil.</title>
        <authorList>
            <person name="Yamashiro T."/>
            <person name="Shiraishi A."/>
            <person name="Satake H."/>
            <person name="Nakayama K."/>
        </authorList>
    </citation>
    <scope>NUCLEOTIDE SEQUENCE</scope>
</reference>
<evidence type="ECO:0000256" key="1">
    <source>
        <dbReference type="SAM" id="MobiDB-lite"/>
    </source>
</evidence>
<accession>A0A699UWW9</accession>
<proteinExistence type="predicted"/>
<sequence>ALSTGEKGDGSAPSSTVEEGKARGMPENTCCSELREN</sequence>
<organism evidence="2">
    <name type="scientific">Tanacetum cinerariifolium</name>
    <name type="common">Dalmatian daisy</name>
    <name type="synonym">Chrysanthemum cinerariifolium</name>
    <dbReference type="NCBI Taxonomy" id="118510"/>
    <lineage>
        <taxon>Eukaryota</taxon>
        <taxon>Viridiplantae</taxon>
        <taxon>Streptophyta</taxon>
        <taxon>Embryophyta</taxon>
        <taxon>Tracheophyta</taxon>
        <taxon>Spermatophyta</taxon>
        <taxon>Magnoliopsida</taxon>
        <taxon>eudicotyledons</taxon>
        <taxon>Gunneridae</taxon>
        <taxon>Pentapetalae</taxon>
        <taxon>asterids</taxon>
        <taxon>campanulids</taxon>
        <taxon>Asterales</taxon>
        <taxon>Asteraceae</taxon>
        <taxon>Asteroideae</taxon>
        <taxon>Anthemideae</taxon>
        <taxon>Anthemidinae</taxon>
        <taxon>Tanacetum</taxon>
    </lineage>
</organism>
<feature type="region of interest" description="Disordered" evidence="1">
    <location>
        <begin position="1"/>
        <end position="37"/>
    </location>
</feature>
<dbReference type="AlphaFoldDB" id="A0A699UWW9"/>
<evidence type="ECO:0000313" key="2">
    <source>
        <dbReference type="EMBL" id="GFD24394.1"/>
    </source>
</evidence>
<dbReference type="EMBL" id="BKCJ011352166">
    <property type="protein sequence ID" value="GFD24394.1"/>
    <property type="molecule type" value="Genomic_DNA"/>
</dbReference>
<protein>
    <submittedName>
        <fullName evidence="2">Uncharacterized protein</fullName>
    </submittedName>
</protein>
<feature type="non-terminal residue" evidence="2">
    <location>
        <position position="1"/>
    </location>
</feature>
<gene>
    <name evidence="2" type="ORF">Tci_896363</name>
</gene>